<dbReference type="PROSITE" id="PS50113">
    <property type="entry name" value="PAC"/>
    <property type="match status" value="1"/>
</dbReference>
<protein>
    <recommendedName>
        <fullName evidence="3">histidine kinase</fullName>
        <ecNumber evidence="3">2.7.13.3</ecNumber>
    </recommendedName>
</protein>
<dbReference type="SUPFAM" id="SSF55874">
    <property type="entry name" value="ATPase domain of HSP90 chaperone/DNA topoisomerase II/histidine kinase"/>
    <property type="match status" value="1"/>
</dbReference>
<evidence type="ECO:0000256" key="6">
    <source>
        <dbReference type="ARBA" id="ARBA00022692"/>
    </source>
</evidence>
<keyword evidence="12" id="KW-0472">Membrane</keyword>
<dbReference type="GO" id="GO:0016020">
    <property type="term" value="C:membrane"/>
    <property type="evidence" value="ECO:0007669"/>
    <property type="project" value="UniProtKB-SubCell"/>
</dbReference>
<dbReference type="InterPro" id="IPR005467">
    <property type="entry name" value="His_kinase_dom"/>
</dbReference>
<dbReference type="InterPro" id="IPR004358">
    <property type="entry name" value="Sig_transdc_His_kin-like_C"/>
</dbReference>
<dbReference type="InterPro" id="IPR013655">
    <property type="entry name" value="PAS_fold_3"/>
</dbReference>
<dbReference type="InterPro" id="IPR003594">
    <property type="entry name" value="HATPase_dom"/>
</dbReference>
<dbReference type="PROSITE" id="PS50110">
    <property type="entry name" value="RESPONSE_REGULATORY"/>
    <property type="match status" value="1"/>
</dbReference>
<dbReference type="SUPFAM" id="SSF52172">
    <property type="entry name" value="CheY-like"/>
    <property type="match status" value="1"/>
</dbReference>
<keyword evidence="10" id="KW-1133">Transmembrane helix</keyword>
<keyword evidence="8" id="KW-0418">Kinase</keyword>
<sequence>MFNVIQTLAKVGGWEIDLKQDTLYWTDETYRIHDLSPEDYTPQIKTAIHFYKPEYWTLITNAINKAISTGEGYDLELEMITPAKRHIWAHVYAITEMENGKVVKVIGALQDITARKQAEIQLASLNAELESRVEERTSQLKSSHDALLLAQKTTEEAMHSRERFLASISHEIRTPMNGIIGMVELMKNESLSEQQQEYLKIIQRSGNTLLTVINDVLIHSKLNAEQLILEENPFNLATLIYETVEPFRSNINDAISLTLSMDPELKNQQFIGDESRLHQILTNLLNNACKFTEQGFINIDVENVSHISGNTLIRINISDSGIGIEESLQPRLFQPFTQADQTNTRKYGGTGLGLAICKQLLQLMNGSIHLHSEHGKGSTFSLEFSLATSQGHDRSEPSTHYDFENLVILLAEDNLVNQKVAVKLLESLGCLVSLAANGTEAVSMACNSSYDLILMDCEMPLMDGYEATRRIRQWEQQNNHHPTPIYALSAHTLSEQVSQCASAGMDGHIAKPIVLENLKRLIHKATA</sequence>
<dbReference type="InterPro" id="IPR001789">
    <property type="entry name" value="Sig_transdc_resp-reg_receiver"/>
</dbReference>
<dbReference type="SUPFAM" id="SSF47384">
    <property type="entry name" value="Homodimeric domain of signal transducing histidine kinase"/>
    <property type="match status" value="1"/>
</dbReference>
<organism evidence="17 18">
    <name type="scientific">Oceanicoccus sagamiensis</name>
    <dbReference type="NCBI Taxonomy" id="716816"/>
    <lineage>
        <taxon>Bacteria</taxon>
        <taxon>Pseudomonadati</taxon>
        <taxon>Pseudomonadota</taxon>
        <taxon>Gammaproteobacteria</taxon>
        <taxon>Cellvibrionales</taxon>
        <taxon>Spongiibacteraceae</taxon>
        <taxon>Oceanicoccus</taxon>
    </lineage>
</organism>
<evidence type="ECO:0000256" key="13">
    <source>
        <dbReference type="PROSITE-ProRule" id="PRU00169"/>
    </source>
</evidence>
<evidence type="ECO:0000256" key="10">
    <source>
        <dbReference type="ARBA" id="ARBA00022989"/>
    </source>
</evidence>
<dbReference type="EC" id="2.7.13.3" evidence="3"/>
<dbReference type="Pfam" id="PF08447">
    <property type="entry name" value="PAS_3"/>
    <property type="match status" value="1"/>
</dbReference>
<dbReference type="SUPFAM" id="SSF55785">
    <property type="entry name" value="PYP-like sensor domain (PAS domain)"/>
    <property type="match status" value="1"/>
</dbReference>
<accession>A0A1X9NLB9</accession>
<dbReference type="CDD" id="cd17546">
    <property type="entry name" value="REC_hyHK_CKI1_RcsC-like"/>
    <property type="match status" value="1"/>
</dbReference>
<evidence type="ECO:0000256" key="11">
    <source>
        <dbReference type="ARBA" id="ARBA00023012"/>
    </source>
</evidence>
<dbReference type="InterPro" id="IPR000700">
    <property type="entry name" value="PAS-assoc_C"/>
</dbReference>
<dbReference type="PANTHER" id="PTHR45339:SF1">
    <property type="entry name" value="HYBRID SIGNAL TRANSDUCTION HISTIDINE KINASE J"/>
    <property type="match status" value="1"/>
</dbReference>
<evidence type="ECO:0000256" key="12">
    <source>
        <dbReference type="ARBA" id="ARBA00023136"/>
    </source>
</evidence>
<keyword evidence="6" id="KW-0812">Transmembrane</keyword>
<dbReference type="InterPro" id="IPR011006">
    <property type="entry name" value="CheY-like_superfamily"/>
</dbReference>
<dbReference type="InterPro" id="IPR003661">
    <property type="entry name" value="HisK_dim/P_dom"/>
</dbReference>
<dbReference type="Proteomes" id="UP000193450">
    <property type="component" value="Chromosome"/>
</dbReference>
<dbReference type="Gene3D" id="3.30.565.10">
    <property type="entry name" value="Histidine kinase-like ATPase, C-terminal domain"/>
    <property type="match status" value="1"/>
</dbReference>
<dbReference type="STRING" id="716816.BST96_16845"/>
<dbReference type="PRINTS" id="PR00344">
    <property type="entry name" value="BCTRLSENSOR"/>
</dbReference>
<feature type="domain" description="PAC" evidence="16">
    <location>
        <begin position="73"/>
        <end position="124"/>
    </location>
</feature>
<evidence type="ECO:0000256" key="8">
    <source>
        <dbReference type="ARBA" id="ARBA00022777"/>
    </source>
</evidence>
<evidence type="ECO:0000256" key="3">
    <source>
        <dbReference type="ARBA" id="ARBA00012438"/>
    </source>
</evidence>
<evidence type="ECO:0000256" key="5">
    <source>
        <dbReference type="ARBA" id="ARBA00022679"/>
    </source>
</evidence>
<dbReference type="PROSITE" id="PS50109">
    <property type="entry name" value="HIS_KIN"/>
    <property type="match status" value="1"/>
</dbReference>
<dbReference type="SMART" id="SM00448">
    <property type="entry name" value="REC"/>
    <property type="match status" value="1"/>
</dbReference>
<dbReference type="FunFam" id="3.30.565.10:FF:000010">
    <property type="entry name" value="Sensor histidine kinase RcsC"/>
    <property type="match status" value="1"/>
</dbReference>
<dbReference type="InterPro" id="IPR035965">
    <property type="entry name" value="PAS-like_dom_sf"/>
</dbReference>
<reference evidence="17 18" key="1">
    <citation type="submission" date="2016-11" db="EMBL/GenBank/DDBJ databases">
        <title>Trade-off between light-utilization and light-protection in marine flavobacteria.</title>
        <authorList>
            <person name="Kumagai Y."/>
        </authorList>
    </citation>
    <scope>NUCLEOTIDE SEQUENCE [LARGE SCALE GENOMIC DNA]</scope>
    <source>
        <strain evidence="17 18">NBRC 107125</strain>
    </source>
</reference>
<dbReference type="SMART" id="SM00388">
    <property type="entry name" value="HisKA"/>
    <property type="match status" value="1"/>
</dbReference>
<comment type="subcellular location">
    <subcellularLocation>
        <location evidence="2">Membrane</location>
    </subcellularLocation>
</comment>
<evidence type="ECO:0000256" key="4">
    <source>
        <dbReference type="ARBA" id="ARBA00022553"/>
    </source>
</evidence>
<evidence type="ECO:0000256" key="9">
    <source>
        <dbReference type="ARBA" id="ARBA00022840"/>
    </source>
</evidence>
<dbReference type="SMART" id="SM00387">
    <property type="entry name" value="HATPase_c"/>
    <property type="match status" value="1"/>
</dbReference>
<evidence type="ECO:0000256" key="1">
    <source>
        <dbReference type="ARBA" id="ARBA00000085"/>
    </source>
</evidence>
<dbReference type="Pfam" id="PF02518">
    <property type="entry name" value="HATPase_c"/>
    <property type="match status" value="1"/>
</dbReference>
<evidence type="ECO:0000259" key="15">
    <source>
        <dbReference type="PROSITE" id="PS50110"/>
    </source>
</evidence>
<evidence type="ECO:0000259" key="16">
    <source>
        <dbReference type="PROSITE" id="PS50113"/>
    </source>
</evidence>
<dbReference type="KEGG" id="osg:BST96_16845"/>
<dbReference type="CDD" id="cd16922">
    <property type="entry name" value="HATPase_EvgS-ArcB-TorS-like"/>
    <property type="match status" value="1"/>
</dbReference>
<comment type="catalytic activity">
    <reaction evidence="1">
        <text>ATP + protein L-histidine = ADP + protein N-phospho-L-histidine.</text>
        <dbReference type="EC" id="2.7.13.3"/>
    </reaction>
</comment>
<dbReference type="Pfam" id="PF00512">
    <property type="entry name" value="HisKA"/>
    <property type="match status" value="1"/>
</dbReference>
<dbReference type="Gene3D" id="3.30.450.20">
    <property type="entry name" value="PAS domain"/>
    <property type="match status" value="1"/>
</dbReference>
<evidence type="ECO:0000259" key="14">
    <source>
        <dbReference type="PROSITE" id="PS50109"/>
    </source>
</evidence>
<evidence type="ECO:0000313" key="17">
    <source>
        <dbReference type="EMBL" id="ARN75627.1"/>
    </source>
</evidence>
<dbReference type="FunFam" id="1.10.287.130:FF:000004">
    <property type="entry name" value="Ethylene receptor 1"/>
    <property type="match status" value="1"/>
</dbReference>
<name>A0A1X9NLB9_9GAMM</name>
<dbReference type="CDD" id="cd00082">
    <property type="entry name" value="HisKA"/>
    <property type="match status" value="1"/>
</dbReference>
<dbReference type="Pfam" id="PF00072">
    <property type="entry name" value="Response_reg"/>
    <property type="match status" value="1"/>
</dbReference>
<dbReference type="AlphaFoldDB" id="A0A1X9NLB9"/>
<keyword evidence="9" id="KW-0067">ATP-binding</keyword>
<evidence type="ECO:0000313" key="18">
    <source>
        <dbReference type="Proteomes" id="UP000193450"/>
    </source>
</evidence>
<keyword evidence="7" id="KW-0547">Nucleotide-binding</keyword>
<dbReference type="InterPro" id="IPR036890">
    <property type="entry name" value="HATPase_C_sf"/>
</dbReference>
<keyword evidence="18" id="KW-1185">Reference proteome</keyword>
<dbReference type="Gene3D" id="1.10.287.130">
    <property type="match status" value="1"/>
</dbReference>
<dbReference type="EMBL" id="CP019343">
    <property type="protein sequence ID" value="ARN75627.1"/>
    <property type="molecule type" value="Genomic_DNA"/>
</dbReference>
<dbReference type="InterPro" id="IPR036097">
    <property type="entry name" value="HisK_dim/P_sf"/>
</dbReference>
<proteinExistence type="predicted"/>
<evidence type="ECO:0000256" key="7">
    <source>
        <dbReference type="ARBA" id="ARBA00022741"/>
    </source>
</evidence>
<evidence type="ECO:0000256" key="2">
    <source>
        <dbReference type="ARBA" id="ARBA00004370"/>
    </source>
</evidence>
<dbReference type="Gene3D" id="3.40.50.2300">
    <property type="match status" value="1"/>
</dbReference>
<feature type="modified residue" description="4-aspartylphosphate" evidence="13">
    <location>
        <position position="456"/>
    </location>
</feature>
<dbReference type="GO" id="GO:0005524">
    <property type="term" value="F:ATP binding"/>
    <property type="evidence" value="ECO:0007669"/>
    <property type="project" value="UniProtKB-KW"/>
</dbReference>
<keyword evidence="5" id="KW-0808">Transferase</keyword>
<dbReference type="PANTHER" id="PTHR45339">
    <property type="entry name" value="HYBRID SIGNAL TRANSDUCTION HISTIDINE KINASE J"/>
    <property type="match status" value="1"/>
</dbReference>
<keyword evidence="4 13" id="KW-0597">Phosphoprotein</keyword>
<feature type="domain" description="Histidine kinase" evidence="14">
    <location>
        <begin position="167"/>
        <end position="388"/>
    </location>
</feature>
<dbReference type="GO" id="GO:0000155">
    <property type="term" value="F:phosphorelay sensor kinase activity"/>
    <property type="evidence" value="ECO:0007669"/>
    <property type="project" value="InterPro"/>
</dbReference>
<gene>
    <name evidence="17" type="ORF">BST96_16845</name>
</gene>
<feature type="domain" description="Response regulatory" evidence="15">
    <location>
        <begin position="407"/>
        <end position="526"/>
    </location>
</feature>
<keyword evidence="11" id="KW-0902">Two-component regulatory system</keyword>